<feature type="region of interest" description="Disordered" evidence="1">
    <location>
        <begin position="111"/>
        <end position="247"/>
    </location>
</feature>
<sequence>MLGQFDRVVNLAFPNSLSGNNLLKTVEPSTVNIVKHQYSLINMGRYGTRQTNATKHPGLVDIDTTRKKRRSDEEMEQVRLEQEAAVQALEDKNAELLNSVARLEARSRELEQQSLAPSVPPIPKAASVNTKTAKNSKGSVKSKTKGTVPGPPEPIEAELAHDSASQAQGKGRKKPAKPRRTDVAKVVVEGKDSQVVDEDTRKRKLPTDSSVTSSRTKKTKPTTPSGLLTSYKSHSHAGGTTAASSPDVLDVTDTNIKYGGFAGSDSESEIEFVEETGTGSRNTASTTVKIEINDSSLRLSETPGPSGAKRGTKAKSSVKDIYDVLPSHCHYVFTELYVPELLYFIGNRISPWITAGVNWTETFKTILESALPNGVMVPPTDPESAVARVSNQRVAEWKHGMSKQALDIIAKKITIEGFDEDDTAEFVAQQLKPGLPFISLTTTYYPVSRSIVRDRRFQGPLLLETFAYHLGRVGKSADEYRDTPDAALGLACVAMERALGKYKTGTQQILTDKSGAFIDSFSHQVWGYKTDQYSKSIRNLTETEWAAILEGAEAYLVQGGSSGRGHDGNEGSSAFDFEDDERANI</sequence>
<gene>
    <name evidence="2" type="ORF">QCA50_012352</name>
</gene>
<dbReference type="EMBL" id="JASBNA010000025">
    <property type="protein sequence ID" value="KAK7684405.1"/>
    <property type="molecule type" value="Genomic_DNA"/>
</dbReference>
<organism evidence="2 3">
    <name type="scientific">Cerrena zonata</name>
    <dbReference type="NCBI Taxonomy" id="2478898"/>
    <lineage>
        <taxon>Eukaryota</taxon>
        <taxon>Fungi</taxon>
        <taxon>Dikarya</taxon>
        <taxon>Basidiomycota</taxon>
        <taxon>Agaricomycotina</taxon>
        <taxon>Agaricomycetes</taxon>
        <taxon>Polyporales</taxon>
        <taxon>Cerrenaceae</taxon>
        <taxon>Cerrena</taxon>
    </lineage>
</organism>
<dbReference type="AlphaFoldDB" id="A0AAW0FSU8"/>
<reference evidence="2 3" key="1">
    <citation type="submission" date="2022-09" db="EMBL/GenBank/DDBJ databases">
        <authorList>
            <person name="Palmer J.M."/>
        </authorList>
    </citation>
    <scope>NUCLEOTIDE SEQUENCE [LARGE SCALE GENOMIC DNA]</scope>
    <source>
        <strain evidence="2 3">DSM 7382</strain>
    </source>
</reference>
<evidence type="ECO:0000313" key="3">
    <source>
        <dbReference type="Proteomes" id="UP001385951"/>
    </source>
</evidence>
<feature type="compositionally biased region" description="Acidic residues" evidence="1">
    <location>
        <begin position="576"/>
        <end position="585"/>
    </location>
</feature>
<dbReference type="Proteomes" id="UP001385951">
    <property type="component" value="Unassembled WGS sequence"/>
</dbReference>
<feature type="compositionally biased region" description="Low complexity" evidence="1">
    <location>
        <begin position="221"/>
        <end position="230"/>
    </location>
</feature>
<evidence type="ECO:0000256" key="1">
    <source>
        <dbReference type="SAM" id="MobiDB-lite"/>
    </source>
</evidence>
<keyword evidence="3" id="KW-1185">Reference proteome</keyword>
<proteinExistence type="predicted"/>
<feature type="compositionally biased region" description="Low complexity" evidence="1">
    <location>
        <begin position="136"/>
        <end position="148"/>
    </location>
</feature>
<protein>
    <submittedName>
        <fullName evidence="2">Uncharacterized protein</fullName>
    </submittedName>
</protein>
<name>A0AAW0FSU8_9APHY</name>
<evidence type="ECO:0000313" key="2">
    <source>
        <dbReference type="EMBL" id="KAK7684405.1"/>
    </source>
</evidence>
<accession>A0AAW0FSU8</accession>
<feature type="region of interest" description="Disordered" evidence="1">
    <location>
        <begin position="560"/>
        <end position="585"/>
    </location>
</feature>
<comment type="caution">
    <text evidence="2">The sequence shown here is derived from an EMBL/GenBank/DDBJ whole genome shotgun (WGS) entry which is preliminary data.</text>
</comment>
<feature type="compositionally biased region" description="Basic and acidic residues" evidence="1">
    <location>
        <begin position="179"/>
        <end position="201"/>
    </location>
</feature>